<dbReference type="Pfam" id="PF03176">
    <property type="entry name" value="MMPL"/>
    <property type="match status" value="1"/>
</dbReference>
<feature type="domain" description="SSD" evidence="8">
    <location>
        <begin position="241"/>
        <end position="367"/>
    </location>
</feature>
<comment type="subcellular location">
    <subcellularLocation>
        <location evidence="1">Cell membrane</location>
        <topology evidence="1">Multi-pass membrane protein</topology>
    </subcellularLocation>
</comment>
<name>A0A832WHM3_9EURY</name>
<feature type="transmembrane region" description="Helical" evidence="7">
    <location>
        <begin position="242"/>
        <end position="262"/>
    </location>
</feature>
<dbReference type="PANTHER" id="PTHR33406:SF6">
    <property type="entry name" value="MEMBRANE PROTEIN YDGH-RELATED"/>
    <property type="match status" value="1"/>
</dbReference>
<evidence type="ECO:0000256" key="3">
    <source>
        <dbReference type="ARBA" id="ARBA00022475"/>
    </source>
</evidence>
<dbReference type="SUPFAM" id="SSF82866">
    <property type="entry name" value="Multidrug efflux transporter AcrB transmembrane domain"/>
    <property type="match status" value="1"/>
</dbReference>
<evidence type="ECO:0000313" key="9">
    <source>
        <dbReference type="EMBL" id="HII59197.1"/>
    </source>
</evidence>
<reference evidence="9" key="1">
    <citation type="journal article" date="2020" name="bioRxiv">
        <title>A rank-normalized archaeal taxonomy based on genome phylogeny resolves widespread incomplete and uneven classifications.</title>
        <authorList>
            <person name="Rinke C."/>
            <person name="Chuvochina M."/>
            <person name="Mussig A.J."/>
            <person name="Chaumeil P.-A."/>
            <person name="Waite D.W."/>
            <person name="Whitman W.B."/>
            <person name="Parks D.H."/>
            <person name="Hugenholtz P."/>
        </authorList>
    </citation>
    <scope>NUCLEOTIDE SEQUENCE</scope>
    <source>
        <strain evidence="9">UBA8849</strain>
    </source>
</reference>
<organism evidence="9 10">
    <name type="scientific">Methanocaldococcus jannaschii</name>
    <dbReference type="NCBI Taxonomy" id="2190"/>
    <lineage>
        <taxon>Archaea</taxon>
        <taxon>Methanobacteriati</taxon>
        <taxon>Methanobacteriota</taxon>
        <taxon>Methanomada group</taxon>
        <taxon>Methanococci</taxon>
        <taxon>Methanococcales</taxon>
        <taxon>Methanocaldococcaceae</taxon>
        <taxon>Methanocaldococcus</taxon>
    </lineage>
</organism>
<sequence length="384" mass="42327">MLREILKKVAHFSEQKPFLMLLIILIITVFAGISATNVKSQTAFEKMLPQDNPIIKTLYEVRDEFGGTDVITICIKLKPSDSSDKVVDIRDPRVLKAIKELEDNLRYVDGITSVSSPVDIIIQKNNGIVPNDIDTVKDILNKLPEDKRKRIFNSDYSMTVVNAYTDAGGDQKKLMRVMDDVNERIEETPFPPGVEVIATGTPPMRKLMDELMKESQSFTTTVGLIGILIILIIYFRKPLSSIMPLLPVLIAVIWTGGAMGLLDIPLDMATAGIGSLILGLGIDYGIHLMHRYDEERRKGMPIDKAIETAVVETGTAVMATTATTVVGFLALVLAPLPMMANLGKVCALGISFCMVVVLTLLPALIVIEERHIMPLIKRLKGDTQ</sequence>
<dbReference type="GO" id="GO:0005886">
    <property type="term" value="C:plasma membrane"/>
    <property type="evidence" value="ECO:0007669"/>
    <property type="project" value="UniProtKB-SubCell"/>
</dbReference>
<accession>A0A832WHM3</accession>
<comment type="caution">
    <text evidence="9">The sequence shown here is derived from an EMBL/GenBank/DDBJ whole genome shotgun (WGS) entry which is preliminary data.</text>
</comment>
<evidence type="ECO:0000256" key="4">
    <source>
        <dbReference type="ARBA" id="ARBA00022692"/>
    </source>
</evidence>
<evidence type="ECO:0000256" key="1">
    <source>
        <dbReference type="ARBA" id="ARBA00004651"/>
    </source>
</evidence>
<comment type="similarity">
    <text evidence="2">Belongs to the resistance-nodulation-cell division (RND) (TC 2.A.6) family. MmpL subfamily.</text>
</comment>
<feature type="transmembrane region" description="Helical" evidence="7">
    <location>
        <begin position="268"/>
        <end position="288"/>
    </location>
</feature>
<dbReference type="AlphaFoldDB" id="A0A832WHM3"/>
<keyword evidence="6 7" id="KW-0472">Membrane</keyword>
<dbReference type="InterPro" id="IPR004869">
    <property type="entry name" value="MMPL_dom"/>
</dbReference>
<keyword evidence="5 7" id="KW-1133">Transmembrane helix</keyword>
<evidence type="ECO:0000256" key="2">
    <source>
        <dbReference type="ARBA" id="ARBA00010157"/>
    </source>
</evidence>
<feature type="transmembrane region" description="Helical" evidence="7">
    <location>
        <begin position="342"/>
        <end position="367"/>
    </location>
</feature>
<dbReference type="EMBL" id="DUJR01000005">
    <property type="protein sequence ID" value="HII59197.1"/>
    <property type="molecule type" value="Genomic_DNA"/>
</dbReference>
<dbReference type="PANTHER" id="PTHR33406">
    <property type="entry name" value="MEMBRANE PROTEIN MJ1562-RELATED"/>
    <property type="match status" value="1"/>
</dbReference>
<evidence type="ECO:0000256" key="7">
    <source>
        <dbReference type="SAM" id="Phobius"/>
    </source>
</evidence>
<keyword evidence="3" id="KW-1003">Cell membrane</keyword>
<dbReference type="InterPro" id="IPR000731">
    <property type="entry name" value="SSD"/>
</dbReference>
<evidence type="ECO:0000256" key="6">
    <source>
        <dbReference type="ARBA" id="ARBA00023136"/>
    </source>
</evidence>
<evidence type="ECO:0000259" key="8">
    <source>
        <dbReference type="PROSITE" id="PS50156"/>
    </source>
</evidence>
<evidence type="ECO:0000313" key="10">
    <source>
        <dbReference type="Proteomes" id="UP000645676"/>
    </source>
</evidence>
<dbReference type="PROSITE" id="PS50156">
    <property type="entry name" value="SSD"/>
    <property type="match status" value="1"/>
</dbReference>
<gene>
    <name evidence="9" type="ORF">HA335_01235</name>
</gene>
<protein>
    <submittedName>
        <fullName evidence="9">RND family transporter</fullName>
    </submittedName>
</protein>
<dbReference type="RefSeq" id="WP_064496868.1">
    <property type="nucleotide sequence ID" value="NC_000909.1"/>
</dbReference>
<feature type="transmembrane region" description="Helical" evidence="7">
    <location>
        <begin position="309"/>
        <end position="336"/>
    </location>
</feature>
<feature type="transmembrane region" description="Helical" evidence="7">
    <location>
        <begin position="217"/>
        <end position="235"/>
    </location>
</feature>
<evidence type="ECO:0000256" key="5">
    <source>
        <dbReference type="ARBA" id="ARBA00022989"/>
    </source>
</evidence>
<dbReference type="InterPro" id="IPR050545">
    <property type="entry name" value="Mycobact_MmpL"/>
</dbReference>
<proteinExistence type="inferred from homology"/>
<keyword evidence="4 7" id="KW-0812">Transmembrane</keyword>
<dbReference type="Proteomes" id="UP000645676">
    <property type="component" value="Unassembled WGS sequence"/>
</dbReference>
<dbReference type="Gene3D" id="1.20.1640.10">
    <property type="entry name" value="Multidrug efflux transporter AcrB transmembrane domain"/>
    <property type="match status" value="1"/>
</dbReference>